<dbReference type="GO" id="GO:0016747">
    <property type="term" value="F:acyltransferase activity, transferring groups other than amino-acyl groups"/>
    <property type="evidence" value="ECO:0007669"/>
    <property type="project" value="InterPro"/>
</dbReference>
<dbReference type="InterPro" id="IPR050832">
    <property type="entry name" value="Bact_Acetyltransf"/>
</dbReference>
<accession>A0A6L5QGY7</accession>
<dbReference type="Gene3D" id="3.40.630.30">
    <property type="match status" value="1"/>
</dbReference>
<name>A0A6L5QGY7_9BURK</name>
<protein>
    <submittedName>
        <fullName evidence="4">GNAT family N-acetyltransferase</fullName>
    </submittedName>
</protein>
<dbReference type="PANTHER" id="PTHR43877">
    <property type="entry name" value="AMINOALKYLPHOSPHONATE N-ACETYLTRANSFERASE-RELATED-RELATED"/>
    <property type="match status" value="1"/>
</dbReference>
<evidence type="ECO:0000259" key="3">
    <source>
        <dbReference type="PROSITE" id="PS51186"/>
    </source>
</evidence>
<evidence type="ECO:0000313" key="5">
    <source>
        <dbReference type="Proteomes" id="UP000481037"/>
    </source>
</evidence>
<dbReference type="InterPro" id="IPR000182">
    <property type="entry name" value="GNAT_dom"/>
</dbReference>
<sequence length="164" mass="18135">MRPLDEDDGAAFKALRLTAIAESPTAIWPTAEEEAARTPDAVRARIAQTASQAVFGAFHGAELVGIAGLRRETLAQVAHKASVWGVFVHPAWRKEGIARQLFMRIRAQAVEMGVLQIHLSVNAENHRAKNLYELLGFQAFGLEPRCMRVGVTFYDEVHMCLRLG</sequence>
<evidence type="ECO:0000256" key="2">
    <source>
        <dbReference type="ARBA" id="ARBA00023315"/>
    </source>
</evidence>
<dbReference type="Pfam" id="PF00583">
    <property type="entry name" value="Acetyltransf_1"/>
    <property type="match status" value="1"/>
</dbReference>
<dbReference type="PROSITE" id="PS51186">
    <property type="entry name" value="GNAT"/>
    <property type="match status" value="1"/>
</dbReference>
<reference evidence="4 5" key="1">
    <citation type="submission" date="2019-11" db="EMBL/GenBank/DDBJ databases">
        <title>Novel species isolated from a subtropical stream in China.</title>
        <authorList>
            <person name="Lu H."/>
        </authorList>
    </citation>
    <scope>NUCLEOTIDE SEQUENCE [LARGE SCALE GENOMIC DNA]</scope>
    <source>
        <strain evidence="4 5">FT25W</strain>
    </source>
</reference>
<dbReference type="Proteomes" id="UP000481037">
    <property type="component" value="Unassembled WGS sequence"/>
</dbReference>
<dbReference type="EMBL" id="WKJM01000011">
    <property type="protein sequence ID" value="MRX09054.1"/>
    <property type="molecule type" value="Genomic_DNA"/>
</dbReference>
<keyword evidence="1 4" id="KW-0808">Transferase</keyword>
<dbReference type="SUPFAM" id="SSF55729">
    <property type="entry name" value="Acyl-CoA N-acyltransferases (Nat)"/>
    <property type="match status" value="1"/>
</dbReference>
<dbReference type="PANTHER" id="PTHR43877:SF1">
    <property type="entry name" value="ACETYLTRANSFERASE"/>
    <property type="match status" value="1"/>
</dbReference>
<dbReference type="AlphaFoldDB" id="A0A6L5QGY7"/>
<comment type="caution">
    <text evidence="4">The sequence shown here is derived from an EMBL/GenBank/DDBJ whole genome shotgun (WGS) entry which is preliminary data.</text>
</comment>
<proteinExistence type="predicted"/>
<dbReference type="InterPro" id="IPR016181">
    <property type="entry name" value="Acyl_CoA_acyltransferase"/>
</dbReference>
<keyword evidence="2" id="KW-0012">Acyltransferase</keyword>
<keyword evidence="5" id="KW-1185">Reference proteome</keyword>
<gene>
    <name evidence="4" type="ORF">GJ697_14525</name>
</gene>
<organism evidence="4 5">
    <name type="scientific">Duganella alba</name>
    <dbReference type="NCBI Taxonomy" id="2666081"/>
    <lineage>
        <taxon>Bacteria</taxon>
        <taxon>Pseudomonadati</taxon>
        <taxon>Pseudomonadota</taxon>
        <taxon>Betaproteobacteria</taxon>
        <taxon>Burkholderiales</taxon>
        <taxon>Oxalobacteraceae</taxon>
        <taxon>Telluria group</taxon>
        <taxon>Duganella</taxon>
    </lineage>
</organism>
<evidence type="ECO:0000313" key="4">
    <source>
        <dbReference type="EMBL" id="MRX09054.1"/>
    </source>
</evidence>
<feature type="domain" description="N-acetyltransferase" evidence="3">
    <location>
        <begin position="1"/>
        <end position="164"/>
    </location>
</feature>
<evidence type="ECO:0000256" key="1">
    <source>
        <dbReference type="ARBA" id="ARBA00022679"/>
    </source>
</evidence>
<dbReference type="CDD" id="cd04301">
    <property type="entry name" value="NAT_SF"/>
    <property type="match status" value="1"/>
</dbReference>